<dbReference type="EMBL" id="LHXS01000014">
    <property type="protein sequence ID" value="KXA97404.1"/>
    <property type="molecule type" value="Genomic_DNA"/>
</dbReference>
<organism evidence="8 9">
    <name type="scientific">candidate division MSBL1 archaeon SCGC-AAA259I14</name>
    <dbReference type="NCBI Taxonomy" id="1698268"/>
    <lineage>
        <taxon>Archaea</taxon>
        <taxon>Methanobacteriati</taxon>
        <taxon>Methanobacteriota</taxon>
        <taxon>candidate division MSBL1</taxon>
    </lineage>
</organism>
<feature type="transmembrane region" description="Helical" evidence="6">
    <location>
        <begin position="118"/>
        <end position="139"/>
    </location>
</feature>
<dbReference type="GO" id="GO:0005886">
    <property type="term" value="C:plasma membrane"/>
    <property type="evidence" value="ECO:0007669"/>
    <property type="project" value="UniProtKB-SubCell"/>
</dbReference>
<comment type="subcellular location">
    <subcellularLocation>
        <location evidence="1">Cell membrane</location>
        <topology evidence="1">Multi-pass membrane protein</topology>
    </subcellularLocation>
</comment>
<accession>A0A133UT38</accession>
<dbReference type="InterPro" id="IPR007182">
    <property type="entry name" value="MnhB"/>
</dbReference>
<keyword evidence="2" id="KW-1003">Cell membrane</keyword>
<evidence type="ECO:0000256" key="3">
    <source>
        <dbReference type="ARBA" id="ARBA00022692"/>
    </source>
</evidence>
<keyword evidence="3 6" id="KW-0812">Transmembrane</keyword>
<evidence type="ECO:0000313" key="9">
    <source>
        <dbReference type="Proteomes" id="UP000070414"/>
    </source>
</evidence>
<feature type="transmembrane region" description="Helical" evidence="6">
    <location>
        <begin position="40"/>
        <end position="59"/>
    </location>
</feature>
<dbReference type="NCBIfam" id="NF006248">
    <property type="entry name" value="PRK08386.1"/>
    <property type="match status" value="1"/>
</dbReference>
<evidence type="ECO:0000256" key="2">
    <source>
        <dbReference type="ARBA" id="ARBA00022475"/>
    </source>
</evidence>
<name>A0A133UT38_9EURY</name>
<proteinExistence type="predicted"/>
<dbReference type="AlphaFoldDB" id="A0A133UT38"/>
<feature type="transmembrane region" description="Helical" evidence="6">
    <location>
        <begin position="79"/>
        <end position="98"/>
    </location>
</feature>
<gene>
    <name evidence="8" type="ORF">AKJ38_01345</name>
</gene>
<dbReference type="InterPro" id="IPR050622">
    <property type="entry name" value="CPA3_antiporter_subunitB"/>
</dbReference>
<keyword evidence="5 6" id="KW-0472">Membrane</keyword>
<evidence type="ECO:0000313" key="8">
    <source>
        <dbReference type="EMBL" id="KXA97404.1"/>
    </source>
</evidence>
<comment type="caution">
    <text evidence="8">The sequence shown here is derived from an EMBL/GenBank/DDBJ whole genome shotgun (WGS) entry which is preliminary data.</text>
</comment>
<evidence type="ECO:0000256" key="1">
    <source>
        <dbReference type="ARBA" id="ARBA00004651"/>
    </source>
</evidence>
<evidence type="ECO:0000259" key="7">
    <source>
        <dbReference type="Pfam" id="PF04039"/>
    </source>
</evidence>
<dbReference type="PANTHER" id="PTHR33932">
    <property type="entry name" value="NA(+)/H(+) ANTIPORTER SUBUNIT B"/>
    <property type="match status" value="1"/>
</dbReference>
<dbReference type="Proteomes" id="UP000070414">
    <property type="component" value="Unassembled WGS sequence"/>
</dbReference>
<feature type="domain" description="Na+/H+ antiporter MnhB subunit-related protein" evidence="7">
    <location>
        <begin position="9"/>
        <end position="132"/>
    </location>
</feature>
<feature type="transmembrane region" description="Helical" evidence="6">
    <location>
        <begin position="12"/>
        <end position="34"/>
    </location>
</feature>
<dbReference type="Pfam" id="PF04039">
    <property type="entry name" value="MnhB"/>
    <property type="match status" value="1"/>
</dbReference>
<keyword evidence="9" id="KW-1185">Reference proteome</keyword>
<evidence type="ECO:0000256" key="6">
    <source>
        <dbReference type="SAM" id="Phobius"/>
    </source>
</evidence>
<dbReference type="PANTHER" id="PTHR33932:SF4">
    <property type="entry name" value="NA(+)_H(+) ANTIPORTER SUBUNIT B"/>
    <property type="match status" value="1"/>
</dbReference>
<keyword evidence="4 6" id="KW-1133">Transmembrane helix</keyword>
<sequence>MSKSGMTLIVKTIVRLLFPILLLFGAYVILHGHLTPGGGFPGGVIIATSVAMLVLAFGYSQSKEVVGDVHTESLESFGALMLVVLGIIGIIIVGSFLGESPSLAGVPGELFSGGFLPLLNIGVGIKVGAGLVTIVYAMISFEGGE</sequence>
<evidence type="ECO:0000256" key="4">
    <source>
        <dbReference type="ARBA" id="ARBA00022989"/>
    </source>
</evidence>
<protein>
    <recommendedName>
        <fullName evidence="7">Na+/H+ antiporter MnhB subunit-related protein domain-containing protein</fullName>
    </recommendedName>
</protein>
<evidence type="ECO:0000256" key="5">
    <source>
        <dbReference type="ARBA" id="ARBA00023136"/>
    </source>
</evidence>
<reference evidence="8 9" key="1">
    <citation type="journal article" date="2016" name="Sci. Rep.">
        <title>Metabolic traits of an uncultured archaeal lineage -MSBL1- from brine pools of the Red Sea.</title>
        <authorList>
            <person name="Mwirichia R."/>
            <person name="Alam I."/>
            <person name="Rashid M."/>
            <person name="Vinu M."/>
            <person name="Ba-Alawi W."/>
            <person name="Anthony Kamau A."/>
            <person name="Kamanda Ngugi D."/>
            <person name="Goker M."/>
            <person name="Klenk H.P."/>
            <person name="Bajic V."/>
            <person name="Stingl U."/>
        </authorList>
    </citation>
    <scope>NUCLEOTIDE SEQUENCE [LARGE SCALE GENOMIC DNA]</scope>
    <source>
        <strain evidence="8">SCGC-AAA259I14</strain>
    </source>
</reference>